<dbReference type="InterPro" id="IPR044861">
    <property type="entry name" value="IPNS-like_FE2OG_OXY"/>
</dbReference>
<comment type="similarity">
    <text evidence="3">Belongs to the iron/ascorbate-dependent oxidoreductase family.</text>
</comment>
<dbReference type="InterPro" id="IPR005123">
    <property type="entry name" value="Oxoglu/Fe-dep_dioxygenase_dom"/>
</dbReference>
<keyword evidence="3" id="KW-0560">Oxidoreductase</keyword>
<dbReference type="Pfam" id="PF14226">
    <property type="entry name" value="DIOX_N"/>
    <property type="match status" value="1"/>
</dbReference>
<keyword evidence="1 3" id="KW-0479">Metal-binding</keyword>
<dbReference type="EMBL" id="OZ019905">
    <property type="protein sequence ID" value="CAK9200594.1"/>
    <property type="molecule type" value="Genomic_DNA"/>
</dbReference>
<dbReference type="Gene3D" id="2.60.120.330">
    <property type="entry name" value="B-lactam Antibiotic, Isopenicillin N Synthase, Chain"/>
    <property type="match status" value="1"/>
</dbReference>
<evidence type="ECO:0000313" key="7">
    <source>
        <dbReference type="Proteomes" id="UP001497512"/>
    </source>
</evidence>
<dbReference type="InterPro" id="IPR050231">
    <property type="entry name" value="Iron_ascorbate_oxido_reductase"/>
</dbReference>
<protein>
    <recommendedName>
        <fullName evidence="5">Fe2OG dioxygenase domain-containing protein</fullName>
    </recommendedName>
</protein>
<accession>A0ABP0TMS3</accession>
<keyword evidence="2 3" id="KW-0408">Iron</keyword>
<dbReference type="InterPro" id="IPR026992">
    <property type="entry name" value="DIOX_N"/>
</dbReference>
<dbReference type="SUPFAM" id="SSF51197">
    <property type="entry name" value="Clavaminate synthase-like"/>
    <property type="match status" value="1"/>
</dbReference>
<evidence type="ECO:0000313" key="6">
    <source>
        <dbReference type="EMBL" id="CAK9200594.1"/>
    </source>
</evidence>
<dbReference type="PANTHER" id="PTHR47990">
    <property type="entry name" value="2-OXOGLUTARATE (2OG) AND FE(II)-DEPENDENT OXYGENASE SUPERFAMILY PROTEIN-RELATED"/>
    <property type="match status" value="1"/>
</dbReference>
<evidence type="ECO:0000256" key="1">
    <source>
        <dbReference type="ARBA" id="ARBA00022723"/>
    </source>
</evidence>
<reference evidence="6" key="1">
    <citation type="submission" date="2024-02" db="EMBL/GenBank/DDBJ databases">
        <authorList>
            <consortium name="ELIXIR-Norway"/>
            <consortium name="Elixir Norway"/>
        </authorList>
    </citation>
    <scope>NUCLEOTIDE SEQUENCE</scope>
</reference>
<evidence type="ECO:0000256" key="3">
    <source>
        <dbReference type="RuleBase" id="RU003682"/>
    </source>
</evidence>
<sequence length="351" mass="39911">MSSTVSESPEHCGDKGSSPSLHELELDTSLQIPILDMADLRRSSSNRHCKLGSQLSTAKEELLKACKEWGTFHIVNHAIPMELIERYQALMMKIFSLPLEHKLKAKRSQFSVFGYEYRQNSGPLDIFQIGDQDAIIHYYARKFFPDSCPSEFCATIKECKEALCKLSIELLDIVIEGLGINPNDFDVYKRDMQAVLRANYYHQTDSQEQVIGLTPHMDGGFITLLLQDDVAGLEVMKDGEWFCVKPERNAICVHFGDMLEVFTNGHLKSVQHRSLAPTTKSRLSIGYFLIPLDTVVVSAAPEFVDSKSNPPMFRPFKWIEYMELHRYLRSGLKGVFRPNPSSLLFFKAADF</sequence>
<dbReference type="InterPro" id="IPR027443">
    <property type="entry name" value="IPNS-like_sf"/>
</dbReference>
<keyword evidence="7" id="KW-1185">Reference proteome</keyword>
<proteinExistence type="inferred from homology"/>
<dbReference type="PROSITE" id="PS51471">
    <property type="entry name" value="FE2OG_OXY"/>
    <property type="match status" value="1"/>
</dbReference>
<evidence type="ECO:0000259" key="5">
    <source>
        <dbReference type="PROSITE" id="PS51471"/>
    </source>
</evidence>
<gene>
    <name evidence="6" type="ORF">CSSPTR1EN2_LOCUS5485</name>
</gene>
<dbReference type="Pfam" id="PF03171">
    <property type="entry name" value="2OG-FeII_Oxy"/>
    <property type="match status" value="1"/>
</dbReference>
<feature type="region of interest" description="Disordered" evidence="4">
    <location>
        <begin position="1"/>
        <end position="21"/>
    </location>
</feature>
<evidence type="ECO:0000256" key="2">
    <source>
        <dbReference type="ARBA" id="ARBA00023004"/>
    </source>
</evidence>
<feature type="domain" description="Fe2OG dioxygenase" evidence="5">
    <location>
        <begin position="191"/>
        <end position="291"/>
    </location>
</feature>
<evidence type="ECO:0000256" key="4">
    <source>
        <dbReference type="SAM" id="MobiDB-lite"/>
    </source>
</evidence>
<dbReference type="Proteomes" id="UP001497512">
    <property type="component" value="Chromosome 13"/>
</dbReference>
<organism evidence="6 7">
    <name type="scientific">Sphagnum troendelagicum</name>
    <dbReference type="NCBI Taxonomy" id="128251"/>
    <lineage>
        <taxon>Eukaryota</taxon>
        <taxon>Viridiplantae</taxon>
        <taxon>Streptophyta</taxon>
        <taxon>Embryophyta</taxon>
        <taxon>Bryophyta</taxon>
        <taxon>Sphagnophytina</taxon>
        <taxon>Sphagnopsida</taxon>
        <taxon>Sphagnales</taxon>
        <taxon>Sphagnaceae</taxon>
        <taxon>Sphagnum</taxon>
    </lineage>
</organism>
<name>A0ABP0TMS3_9BRYO</name>